<keyword evidence="6" id="KW-1185">Reference proteome</keyword>
<proteinExistence type="predicted"/>
<dbReference type="AlphaFoldDB" id="A0A1F2PI63"/>
<dbReference type="OrthoDB" id="359707at2"/>
<evidence type="ECO:0000313" key="3">
    <source>
        <dbReference type="EMBL" id="OFV71017.1"/>
    </source>
</evidence>
<feature type="signal peptide" evidence="1">
    <location>
        <begin position="1"/>
        <end position="25"/>
    </location>
</feature>
<dbReference type="EMBL" id="CP087994">
    <property type="protein sequence ID" value="UYO62479.1"/>
    <property type="molecule type" value="Genomic_DNA"/>
</dbReference>
<dbReference type="Proteomes" id="UP001163550">
    <property type="component" value="Chromosome"/>
</dbReference>
<dbReference type="Pfam" id="PF21537">
    <property type="entry name" value="DUF1980_C"/>
    <property type="match status" value="1"/>
</dbReference>
<protein>
    <recommendedName>
        <fullName evidence="2">DUF1980 domain-containing protein</fullName>
    </recommendedName>
</protein>
<evidence type="ECO:0000256" key="1">
    <source>
        <dbReference type="SAM" id="SignalP"/>
    </source>
</evidence>
<dbReference type="RefSeq" id="WP_070370911.1">
    <property type="nucleotide sequence ID" value="NZ_CABIIK010000022.1"/>
</dbReference>
<dbReference type="STRING" id="52694.ACWI_16030"/>
<evidence type="ECO:0000313" key="6">
    <source>
        <dbReference type="Proteomes" id="UP001163550"/>
    </source>
</evidence>
<reference evidence="4" key="2">
    <citation type="submission" date="2021-11" db="EMBL/GenBank/DDBJ databases">
        <title>Isoprene-degrading acetogen.</title>
        <authorList>
            <person name="Yang Y."/>
            <person name="Jin H."/>
            <person name="Yan J."/>
        </authorList>
    </citation>
    <scope>NUCLEOTIDE SEQUENCE</scope>
    <source>
        <strain evidence="4">Berkeley</strain>
    </source>
</reference>
<feature type="domain" description="DUF1980" evidence="2">
    <location>
        <begin position="23"/>
        <end position="131"/>
    </location>
</feature>
<sequence>MKKSGWLLMLIILASLLTGCATDKATEVVEISERMFITQCNDVYINTDEYMNKTIVLEGMYYEYTDPKTNQVHTYVIRNGPGCCANDGIVGFEILFEGDKPVPNDWIRVTGKVEKLDNNELETIVLRLDQIEIKAERGQETVLN</sequence>
<name>A0A1F2PI63_9FIRM</name>
<reference evidence="3 5" key="1">
    <citation type="submission" date="2015-09" db="EMBL/GenBank/DDBJ databases">
        <title>Genome sequence of Acetobacterium wieringae DSM 1911.</title>
        <authorList>
            <person name="Poehlein A."/>
            <person name="Bengelsdorf F.R."/>
            <person name="Schiel-Bengelsdorf B."/>
            <person name="Duerre P."/>
            <person name="Daniel R."/>
        </authorList>
    </citation>
    <scope>NUCLEOTIDE SEQUENCE [LARGE SCALE GENOMIC DNA]</scope>
    <source>
        <strain evidence="3 5">DSM 1911</strain>
    </source>
</reference>
<dbReference type="PROSITE" id="PS51257">
    <property type="entry name" value="PROKAR_LIPOPROTEIN"/>
    <property type="match status" value="1"/>
</dbReference>
<evidence type="ECO:0000259" key="2">
    <source>
        <dbReference type="Pfam" id="PF21537"/>
    </source>
</evidence>
<gene>
    <name evidence="3" type="ORF">ACWI_16030</name>
    <name evidence="4" type="ORF">LNN31_17100</name>
</gene>
<accession>A0A1F2PI63</accession>
<dbReference type="InterPro" id="IPR048447">
    <property type="entry name" value="DUF1980_C"/>
</dbReference>
<organism evidence="3 5">
    <name type="scientific">Acetobacterium wieringae</name>
    <dbReference type="NCBI Taxonomy" id="52694"/>
    <lineage>
        <taxon>Bacteria</taxon>
        <taxon>Bacillati</taxon>
        <taxon>Bacillota</taxon>
        <taxon>Clostridia</taxon>
        <taxon>Eubacteriales</taxon>
        <taxon>Eubacteriaceae</taxon>
        <taxon>Acetobacterium</taxon>
    </lineage>
</organism>
<dbReference type="EMBL" id="LKEU01000027">
    <property type="protein sequence ID" value="OFV71017.1"/>
    <property type="molecule type" value="Genomic_DNA"/>
</dbReference>
<feature type="chain" id="PRO_5009478315" description="DUF1980 domain-containing protein" evidence="1">
    <location>
        <begin position="26"/>
        <end position="144"/>
    </location>
</feature>
<dbReference type="Proteomes" id="UP000176244">
    <property type="component" value="Unassembled WGS sequence"/>
</dbReference>
<keyword evidence="1" id="KW-0732">Signal</keyword>
<evidence type="ECO:0000313" key="5">
    <source>
        <dbReference type="Proteomes" id="UP000176244"/>
    </source>
</evidence>
<evidence type="ECO:0000313" key="4">
    <source>
        <dbReference type="EMBL" id="UYO62479.1"/>
    </source>
</evidence>